<evidence type="ECO:0000313" key="4">
    <source>
        <dbReference type="EMBL" id="MEQ2364473.1"/>
    </source>
</evidence>
<dbReference type="InterPro" id="IPR014905">
    <property type="entry name" value="HIRAN"/>
</dbReference>
<dbReference type="Proteomes" id="UP001469749">
    <property type="component" value="Unassembled WGS sequence"/>
</dbReference>
<organism evidence="4 5">
    <name type="scientific">Coprococcus intestinihominis</name>
    <dbReference type="NCBI Taxonomy" id="3133154"/>
    <lineage>
        <taxon>Bacteria</taxon>
        <taxon>Bacillati</taxon>
        <taxon>Bacillota</taxon>
        <taxon>Clostridia</taxon>
        <taxon>Lachnospirales</taxon>
        <taxon>Lachnospiraceae</taxon>
        <taxon>Coprococcus</taxon>
    </lineage>
</organism>
<evidence type="ECO:0000256" key="1">
    <source>
        <dbReference type="ARBA" id="ARBA00022723"/>
    </source>
</evidence>
<evidence type="ECO:0000256" key="2">
    <source>
        <dbReference type="ARBA" id="ARBA00022801"/>
    </source>
</evidence>
<dbReference type="Gene3D" id="3.30.70.2330">
    <property type="match status" value="1"/>
</dbReference>
<reference evidence="4 5" key="1">
    <citation type="submission" date="2024-03" db="EMBL/GenBank/DDBJ databases">
        <title>Human intestinal bacterial collection.</title>
        <authorList>
            <person name="Pauvert C."/>
            <person name="Hitch T.C.A."/>
            <person name="Clavel T."/>
        </authorList>
    </citation>
    <scope>NUCLEOTIDE SEQUENCE [LARGE SCALE GENOMIC DNA]</scope>
    <source>
        <strain evidence="4 5">CLA-AA-H190</strain>
    </source>
</reference>
<evidence type="ECO:0000313" key="5">
    <source>
        <dbReference type="Proteomes" id="UP001469749"/>
    </source>
</evidence>
<protein>
    <submittedName>
        <fullName evidence="4">HIRAN domain-containing protein</fullName>
    </submittedName>
</protein>
<proteinExistence type="predicted"/>
<keyword evidence="5" id="KW-1185">Reference proteome</keyword>
<feature type="domain" description="HIRAN" evidence="3">
    <location>
        <begin position="4"/>
        <end position="67"/>
    </location>
</feature>
<accession>A0ABV1B3Y5</accession>
<dbReference type="EMBL" id="JBBMEK010000041">
    <property type="protein sequence ID" value="MEQ2364473.1"/>
    <property type="molecule type" value="Genomic_DNA"/>
</dbReference>
<name>A0ABV1B3Y5_9FIRM</name>
<evidence type="ECO:0000259" key="3">
    <source>
        <dbReference type="Pfam" id="PF08797"/>
    </source>
</evidence>
<keyword evidence="1" id="KW-0479">Metal-binding</keyword>
<gene>
    <name evidence="4" type="ORF">WMO25_05100</name>
</gene>
<sequence>MSKIYFTLTGTKYYHGNEFLKPGMKLKLKKEPDNKFDKEAIVVKMEGLGEIGHVANSAHTVIGESMSAGRIYDKIGNTAKAKVVLVTPHGTICSLCKKSLIDNKHKKMEEAVDE</sequence>
<dbReference type="Pfam" id="PF08797">
    <property type="entry name" value="HIRAN"/>
    <property type="match status" value="1"/>
</dbReference>
<keyword evidence="2" id="KW-0378">Hydrolase</keyword>
<comment type="caution">
    <text evidence="4">The sequence shown here is derived from an EMBL/GenBank/DDBJ whole genome shotgun (WGS) entry which is preliminary data.</text>
</comment>
<dbReference type="RefSeq" id="WP_349084418.1">
    <property type="nucleotide sequence ID" value="NZ_JBBMEK010000041.1"/>
</dbReference>